<dbReference type="EMBL" id="FNVB01000005">
    <property type="protein sequence ID" value="SEG80212.1"/>
    <property type="molecule type" value="Genomic_DNA"/>
</dbReference>
<protein>
    <submittedName>
        <fullName evidence="2">Uncharacterized protein</fullName>
    </submittedName>
</protein>
<reference evidence="4 5" key="2">
    <citation type="submission" date="2016-10" db="EMBL/GenBank/DDBJ databases">
        <authorList>
            <person name="Varghese N."/>
            <person name="Submissions S."/>
        </authorList>
    </citation>
    <scope>NUCLEOTIDE SEQUENCE [LARGE SCALE GENOMIC DNA]</scope>
    <source>
        <strain evidence="5">ATCC 20501</strain>
        <strain evidence="3 4">CGMCC 4.3529</strain>
    </source>
</reference>
<dbReference type="SUPFAM" id="SSF53756">
    <property type="entry name" value="UDP-Glycosyltransferase/glycogen phosphorylase"/>
    <property type="match status" value="1"/>
</dbReference>
<dbReference type="Gene3D" id="3.40.50.12580">
    <property type="match status" value="1"/>
</dbReference>
<reference evidence="2" key="1">
    <citation type="submission" date="2016-10" db="EMBL/GenBank/DDBJ databases">
        <authorList>
            <person name="de Groot N.N."/>
        </authorList>
    </citation>
    <scope>NUCLEOTIDE SEQUENCE [LARGE SCALE GENOMIC DNA]</scope>
    <source>
        <strain evidence="2">ATCC 20501</strain>
    </source>
</reference>
<evidence type="ECO:0000313" key="3">
    <source>
        <dbReference type="EMBL" id="SFD11127.1"/>
    </source>
</evidence>
<name>A0A1H6D4E7_9PSEU</name>
<accession>A0A1I1PN89</accession>
<organism evidence="2 5">
    <name type="scientific">Saccharopolyspora kobensis</name>
    <dbReference type="NCBI Taxonomy" id="146035"/>
    <lineage>
        <taxon>Bacteria</taxon>
        <taxon>Bacillati</taxon>
        <taxon>Actinomycetota</taxon>
        <taxon>Actinomycetes</taxon>
        <taxon>Pseudonocardiales</taxon>
        <taxon>Pseudonocardiaceae</taxon>
        <taxon>Saccharopolyspora</taxon>
    </lineage>
</organism>
<evidence type="ECO:0000256" key="1">
    <source>
        <dbReference type="SAM" id="MobiDB-lite"/>
    </source>
</evidence>
<keyword evidence="4" id="KW-1185">Reference proteome</keyword>
<dbReference type="AlphaFoldDB" id="A0A1H6D4E7"/>
<dbReference type="SMR" id="A0A1H6D4E7"/>
<dbReference type="Proteomes" id="UP000199690">
    <property type="component" value="Unassembled WGS sequence"/>
</dbReference>
<gene>
    <name evidence="2" type="ORF">SAMN02982929_03970</name>
    <name evidence="3" type="ORF">SAMN05216506_102565</name>
</gene>
<dbReference type="EMBL" id="FOME01000002">
    <property type="protein sequence ID" value="SFD11127.1"/>
    <property type="molecule type" value="Genomic_DNA"/>
</dbReference>
<dbReference type="InterPro" id="IPR043148">
    <property type="entry name" value="TagF_C"/>
</dbReference>
<dbReference type="Proteomes" id="UP000236729">
    <property type="component" value="Unassembled WGS sequence"/>
</dbReference>
<feature type="region of interest" description="Disordered" evidence="1">
    <location>
        <begin position="1"/>
        <end position="45"/>
    </location>
</feature>
<evidence type="ECO:0000313" key="5">
    <source>
        <dbReference type="Proteomes" id="UP000236729"/>
    </source>
</evidence>
<evidence type="ECO:0000313" key="2">
    <source>
        <dbReference type="EMBL" id="SEG80212.1"/>
    </source>
</evidence>
<evidence type="ECO:0000313" key="4">
    <source>
        <dbReference type="Proteomes" id="UP000199690"/>
    </source>
</evidence>
<accession>A0A1H6D4E7</accession>
<sequence>MRTAREPGGLSSPATISPEARKPGSPEARKPGSPEARKPGSPEAGAVVAARAGRWDSAPIQRRVLGVVRTLTALDRLLDVLPLLADDMRVETRFAVAAGSEFATNLAEQLHLHGAQVIDWETAIGKDFDLAISPSGNGALHELEMPVLTLPHGAGHNKLRATETGVAAEVSGLSRAQLTHEGRVVPAVVGLSHPSQLPQLQRQCPEAVPRAEVIGDPCYARLRASLPMREQYRSALAGDRELVLAASTWGPESLFAKRGDLAKLLTAGLPDHRIALALHPNVWQKHERLQLETWLRTALHNDLLLLPRLRKWQAALVAADVVISDHGSLALYAAALGKPLLLAAFGAAEVVPGSPMALLGERAQHLDPTADLLPQIEAATPVPNHHELADVTFADNSHQRLRELIYHHLNLPEPPWPARPEPVDLFTPR</sequence>
<proteinExistence type="predicted"/>
<feature type="compositionally biased region" description="Basic and acidic residues" evidence="1">
    <location>
        <begin position="19"/>
        <end position="40"/>
    </location>
</feature>